<accession>A0ABZ0HYN0</accession>
<dbReference type="RefSeq" id="WP_407346571.1">
    <property type="nucleotide sequence ID" value="NZ_CP136864.1"/>
</dbReference>
<dbReference type="SMART" id="SM00267">
    <property type="entry name" value="GGDEF"/>
    <property type="match status" value="1"/>
</dbReference>
<organism evidence="5 6">
    <name type="scientific">Congregibacter variabilis</name>
    <dbReference type="NCBI Taxonomy" id="3081200"/>
    <lineage>
        <taxon>Bacteria</taxon>
        <taxon>Pseudomonadati</taxon>
        <taxon>Pseudomonadota</taxon>
        <taxon>Gammaproteobacteria</taxon>
        <taxon>Cellvibrionales</taxon>
        <taxon>Halieaceae</taxon>
        <taxon>Congregibacter</taxon>
    </lineage>
</organism>
<dbReference type="EC" id="2.7.7.65" evidence="1"/>
<evidence type="ECO:0000313" key="5">
    <source>
        <dbReference type="EMBL" id="WOJ92005.1"/>
    </source>
</evidence>
<feature type="transmembrane region" description="Helical" evidence="3">
    <location>
        <begin position="729"/>
        <end position="747"/>
    </location>
</feature>
<keyword evidence="3" id="KW-1133">Transmembrane helix</keyword>
<dbReference type="PANTHER" id="PTHR45138">
    <property type="entry name" value="REGULATORY COMPONENTS OF SENSORY TRANSDUCTION SYSTEM"/>
    <property type="match status" value="1"/>
</dbReference>
<dbReference type="InterPro" id="IPR029787">
    <property type="entry name" value="Nucleotide_cyclase"/>
</dbReference>
<dbReference type="Proteomes" id="UP001626537">
    <property type="component" value="Chromosome"/>
</dbReference>
<dbReference type="InterPro" id="IPR043128">
    <property type="entry name" value="Rev_trsase/Diguanyl_cyclase"/>
</dbReference>
<proteinExistence type="predicted"/>
<sequence>MALNPDRLLSQYLLDHYGRDSGLPSDRVWVSAEGPRGYLWIGTQGGLARFDGVNFKTYNQQSHPAFKASDIRALEWTPDGDLWIGTYGGGAVRMRGNEFTAFTSDDGLVGNVIYDIHRTVDGSLWFATDQGASQLVADEFSSWTVDDGLTFNGATHIAEDQQGTLWFSSLTNGVSFFDGIRFQQIGLNEGLDSLQVHMLRWDEELGIIVGTATGSIYQLSTTQAPRQLPISKPVAIEEYLRDRDGNRWLGSYGEGLWRANADGSATRFNFGNGNETEHIFGLIEDTRGTLWVSTTRGLFGLRDSPFLSLGTAEELADSTFVVTADTDGTVWAGSEPHGLFRITADGQLSQPHPELINKTISSLLVSADRSLWIGTFGEGLFRIRDGVVTHFGEEHGLSGLHIFALQQLRDGAIWISTNLALNMWRDDTSPITQPLPELDGKLPRHILEGKDGTVWLSSAQGLFIYRNGLLEQRIIGDGPTSSIVRTTYEDSRGVLWIAAGDGMLSRLDQGSLFTFDSSHGLPFSAGYAILEDKARNLWISGTQGLLRVSRDSLDAVARGERKTLEIRLFDESDGLRSTQFVGGFQPAAWSTPDNRLWFVSTKGLMAFLPQSLASENPMLRTYVDAVRVDGSTIDLLEPLQLPADFQSLEIDYSSPELSNAQSVSFRYSTAANSDFWTSAGDRRTAYFSALPAGDTVFRVQASFNGESPSQSSENVAVLQINRAPHWYETTWSVLAAAILIGLLVTLLQRIQSRSARRREQQLRGLVDLRTEELREALVRVEANSRIDSLTGVANRRHLEEQLNATWSMARRSGAPVSILMLDIDLFKQYNDTLGHAAGDDCLRLIAQAIKSKLLREHDMLARYGGEEFVVLLYDTDAKGAERTADRILECVRALALKHPASNVSKHVTVSIGCATLGEKERDDPHRLIDLADKALYQAKAKGRNRACSSDHDSANTTLEGR</sequence>
<gene>
    <name evidence="5" type="ORF">R0135_09420</name>
</gene>
<evidence type="ECO:0000259" key="4">
    <source>
        <dbReference type="PROSITE" id="PS50887"/>
    </source>
</evidence>
<dbReference type="InterPro" id="IPR050469">
    <property type="entry name" value="Diguanylate_Cyclase"/>
</dbReference>
<keyword evidence="5" id="KW-0808">Transferase</keyword>
<dbReference type="GO" id="GO:0052621">
    <property type="term" value="F:diguanylate cyclase activity"/>
    <property type="evidence" value="ECO:0007669"/>
    <property type="project" value="UniProtKB-EC"/>
</dbReference>
<dbReference type="InterPro" id="IPR013783">
    <property type="entry name" value="Ig-like_fold"/>
</dbReference>
<dbReference type="PANTHER" id="PTHR45138:SF9">
    <property type="entry name" value="DIGUANYLATE CYCLASE DGCM-RELATED"/>
    <property type="match status" value="1"/>
</dbReference>
<keyword evidence="5" id="KW-0548">Nucleotidyltransferase</keyword>
<dbReference type="InterPro" id="IPR015943">
    <property type="entry name" value="WD40/YVTN_repeat-like_dom_sf"/>
</dbReference>
<dbReference type="Pfam" id="PF00990">
    <property type="entry name" value="GGDEF"/>
    <property type="match status" value="1"/>
</dbReference>
<keyword evidence="6" id="KW-1185">Reference proteome</keyword>
<dbReference type="EMBL" id="CP136864">
    <property type="protein sequence ID" value="WOJ92005.1"/>
    <property type="molecule type" value="Genomic_DNA"/>
</dbReference>
<dbReference type="CDD" id="cd01949">
    <property type="entry name" value="GGDEF"/>
    <property type="match status" value="1"/>
</dbReference>
<dbReference type="InterPro" id="IPR000160">
    <property type="entry name" value="GGDEF_dom"/>
</dbReference>
<comment type="catalytic activity">
    <reaction evidence="2">
        <text>2 GTP = 3',3'-c-di-GMP + 2 diphosphate</text>
        <dbReference type="Rhea" id="RHEA:24898"/>
        <dbReference type="ChEBI" id="CHEBI:33019"/>
        <dbReference type="ChEBI" id="CHEBI:37565"/>
        <dbReference type="ChEBI" id="CHEBI:58805"/>
        <dbReference type="EC" id="2.7.7.65"/>
    </reaction>
</comment>
<dbReference type="Pfam" id="PF07494">
    <property type="entry name" value="Reg_prop"/>
    <property type="match status" value="1"/>
</dbReference>
<dbReference type="PROSITE" id="PS50887">
    <property type="entry name" value="GGDEF"/>
    <property type="match status" value="1"/>
</dbReference>
<dbReference type="NCBIfam" id="TIGR00254">
    <property type="entry name" value="GGDEF"/>
    <property type="match status" value="1"/>
</dbReference>
<dbReference type="Gene3D" id="2.60.40.10">
    <property type="entry name" value="Immunoglobulins"/>
    <property type="match status" value="1"/>
</dbReference>
<dbReference type="SUPFAM" id="SSF63829">
    <property type="entry name" value="Calcium-dependent phosphotriesterase"/>
    <property type="match status" value="3"/>
</dbReference>
<evidence type="ECO:0000313" key="6">
    <source>
        <dbReference type="Proteomes" id="UP001626537"/>
    </source>
</evidence>
<name>A0ABZ0HYN0_9GAMM</name>
<dbReference type="Gene3D" id="2.130.10.10">
    <property type="entry name" value="YVTN repeat-like/Quinoprotein amine dehydrogenase"/>
    <property type="match status" value="3"/>
</dbReference>
<feature type="domain" description="GGDEF" evidence="4">
    <location>
        <begin position="814"/>
        <end position="951"/>
    </location>
</feature>
<protein>
    <recommendedName>
        <fullName evidence="1">diguanylate cyclase</fullName>
        <ecNumber evidence="1">2.7.7.65</ecNumber>
    </recommendedName>
</protein>
<reference evidence="5 6" key="1">
    <citation type="submission" date="2023-10" db="EMBL/GenBank/DDBJ databases">
        <title>Two novel species belonging to the OM43/NOR5 clade.</title>
        <authorList>
            <person name="Park M."/>
        </authorList>
    </citation>
    <scope>NUCLEOTIDE SEQUENCE [LARGE SCALE GENOMIC DNA]</scope>
    <source>
        <strain evidence="5 6">IMCC43200</strain>
    </source>
</reference>
<evidence type="ECO:0000256" key="1">
    <source>
        <dbReference type="ARBA" id="ARBA00012528"/>
    </source>
</evidence>
<dbReference type="SUPFAM" id="SSF55073">
    <property type="entry name" value="Nucleotide cyclase"/>
    <property type="match status" value="1"/>
</dbReference>
<keyword evidence="3" id="KW-0812">Transmembrane</keyword>
<evidence type="ECO:0000256" key="3">
    <source>
        <dbReference type="SAM" id="Phobius"/>
    </source>
</evidence>
<dbReference type="Gene3D" id="3.30.70.270">
    <property type="match status" value="1"/>
</dbReference>
<dbReference type="InterPro" id="IPR011110">
    <property type="entry name" value="Reg_prop"/>
</dbReference>
<evidence type="ECO:0000256" key="2">
    <source>
        <dbReference type="ARBA" id="ARBA00034247"/>
    </source>
</evidence>
<keyword evidence="3" id="KW-0472">Membrane</keyword>